<keyword evidence="1" id="KW-0812">Transmembrane</keyword>
<evidence type="ECO:0000313" key="2">
    <source>
        <dbReference type="EMBL" id="MBE9666244.1"/>
    </source>
</evidence>
<evidence type="ECO:0008006" key="4">
    <source>
        <dbReference type="Google" id="ProtNLM"/>
    </source>
</evidence>
<protein>
    <recommendedName>
        <fullName evidence="4">Integral membrane protein</fullName>
    </recommendedName>
</protein>
<dbReference type="RefSeq" id="WP_194105613.1">
    <property type="nucleotide sequence ID" value="NZ_JADFFM010000001.1"/>
</dbReference>
<keyword evidence="1" id="KW-0472">Membrane</keyword>
<feature type="transmembrane region" description="Helical" evidence="1">
    <location>
        <begin position="6"/>
        <end position="25"/>
    </location>
</feature>
<dbReference type="EMBL" id="JADFFM010000001">
    <property type="protein sequence ID" value="MBE9666244.1"/>
    <property type="molecule type" value="Genomic_DNA"/>
</dbReference>
<sequence length="190" mass="20913">MQAFLRPFAGIIGIAAYLLLIAGIMKSKVRQSFVAFLLWAMLDTIATITTILKEGNYWLSLSNALGAAIIAILLALKKQVSWTWVETTTAILVIICLNVWYFTGAKEGIIASSLAMVIAGIPQVLDTYKNPGETPTIVYIIFLGANILSFIAGKEWTIEERFYSGCAILLCAVIVWFSLKNIFKLNRSSP</sequence>
<evidence type="ECO:0000313" key="3">
    <source>
        <dbReference type="Proteomes" id="UP000632774"/>
    </source>
</evidence>
<gene>
    <name evidence="2" type="ORF">IRJ18_07720</name>
</gene>
<accession>A0ABR9XGX6</accession>
<organism evidence="2 3">
    <name type="scientific">Mucilaginibacter boryungensis</name>
    <dbReference type="NCBI Taxonomy" id="768480"/>
    <lineage>
        <taxon>Bacteria</taxon>
        <taxon>Pseudomonadati</taxon>
        <taxon>Bacteroidota</taxon>
        <taxon>Sphingobacteriia</taxon>
        <taxon>Sphingobacteriales</taxon>
        <taxon>Sphingobacteriaceae</taxon>
        <taxon>Mucilaginibacter</taxon>
    </lineage>
</organism>
<reference evidence="2 3" key="1">
    <citation type="submission" date="2020-10" db="EMBL/GenBank/DDBJ databases">
        <title>Mucilaginibacter mali sp. nov., isolated from rhizosphere soil of apple orchard.</title>
        <authorList>
            <person name="Lee J.-S."/>
            <person name="Kim H.S."/>
            <person name="Kim J.-S."/>
        </authorList>
    </citation>
    <scope>NUCLEOTIDE SEQUENCE [LARGE SCALE GENOMIC DNA]</scope>
    <source>
        <strain evidence="2 3">KCTC 23157</strain>
    </source>
</reference>
<keyword evidence="3" id="KW-1185">Reference proteome</keyword>
<name>A0ABR9XGX6_9SPHI</name>
<comment type="caution">
    <text evidence="2">The sequence shown here is derived from an EMBL/GenBank/DDBJ whole genome shotgun (WGS) entry which is preliminary data.</text>
</comment>
<feature type="transmembrane region" description="Helical" evidence="1">
    <location>
        <begin position="83"/>
        <end position="102"/>
    </location>
</feature>
<evidence type="ECO:0000256" key="1">
    <source>
        <dbReference type="SAM" id="Phobius"/>
    </source>
</evidence>
<proteinExistence type="predicted"/>
<feature type="transmembrane region" description="Helical" evidence="1">
    <location>
        <begin position="137"/>
        <end position="156"/>
    </location>
</feature>
<dbReference type="Proteomes" id="UP000632774">
    <property type="component" value="Unassembled WGS sequence"/>
</dbReference>
<feature type="transmembrane region" description="Helical" evidence="1">
    <location>
        <begin position="57"/>
        <end position="76"/>
    </location>
</feature>
<feature type="transmembrane region" description="Helical" evidence="1">
    <location>
        <begin position="162"/>
        <end position="179"/>
    </location>
</feature>
<feature type="transmembrane region" description="Helical" evidence="1">
    <location>
        <begin position="108"/>
        <end position="125"/>
    </location>
</feature>
<feature type="transmembrane region" description="Helical" evidence="1">
    <location>
        <begin position="32"/>
        <end position="51"/>
    </location>
</feature>
<keyword evidence="1" id="KW-1133">Transmembrane helix</keyword>